<evidence type="ECO:0000256" key="4">
    <source>
        <dbReference type="ARBA" id="ARBA00022786"/>
    </source>
</evidence>
<dbReference type="PROSITE" id="PS50600">
    <property type="entry name" value="ULP_PROTEASE"/>
    <property type="match status" value="1"/>
</dbReference>
<keyword evidence="4" id="KW-0833">Ubl conjugation pathway</keyword>
<dbReference type="Gene3D" id="3.30.310.130">
    <property type="entry name" value="Ubiquitin-related"/>
    <property type="match status" value="2"/>
</dbReference>
<dbReference type="GO" id="GO:0005737">
    <property type="term" value="C:cytoplasm"/>
    <property type="evidence" value="ECO:0007669"/>
    <property type="project" value="TreeGrafter"/>
</dbReference>
<keyword evidence="9" id="KW-1185">Reference proteome</keyword>
<feature type="compositionally biased region" description="Basic and acidic residues" evidence="6">
    <location>
        <begin position="660"/>
        <end position="678"/>
    </location>
</feature>
<feature type="compositionally biased region" description="Polar residues" evidence="6">
    <location>
        <begin position="156"/>
        <end position="165"/>
    </location>
</feature>
<dbReference type="PANTHER" id="PTHR46896">
    <property type="entry name" value="SENTRIN-SPECIFIC PROTEASE"/>
    <property type="match status" value="1"/>
</dbReference>
<evidence type="ECO:0000313" key="9">
    <source>
        <dbReference type="Proteomes" id="UP001412239"/>
    </source>
</evidence>
<dbReference type="Pfam" id="PF02902">
    <property type="entry name" value="Peptidase_C48"/>
    <property type="match status" value="1"/>
</dbReference>
<keyword evidence="2" id="KW-0597">Phosphoprotein</keyword>
<dbReference type="EMBL" id="LN891043">
    <property type="protein sequence ID" value="CUS10563.1"/>
    <property type="molecule type" value="Genomic_DNA"/>
</dbReference>
<feature type="region of interest" description="Disordered" evidence="6">
    <location>
        <begin position="951"/>
        <end position="1001"/>
    </location>
</feature>
<evidence type="ECO:0000256" key="2">
    <source>
        <dbReference type="ARBA" id="ARBA00022553"/>
    </source>
</evidence>
<dbReference type="GO" id="GO:0016926">
    <property type="term" value="P:protein desumoylation"/>
    <property type="evidence" value="ECO:0007669"/>
    <property type="project" value="TreeGrafter"/>
</dbReference>
<proteinExistence type="inferred from homology"/>
<feature type="compositionally biased region" description="Basic and acidic residues" evidence="6">
    <location>
        <begin position="47"/>
        <end position="64"/>
    </location>
</feature>
<dbReference type="PANTHER" id="PTHR46896:SF3">
    <property type="entry name" value="FI06413P-RELATED"/>
    <property type="match status" value="1"/>
</dbReference>
<evidence type="ECO:0000313" key="8">
    <source>
        <dbReference type="EMBL" id="CUS10563.1"/>
    </source>
</evidence>
<evidence type="ECO:0000256" key="1">
    <source>
        <dbReference type="ARBA" id="ARBA00005234"/>
    </source>
</evidence>
<dbReference type="InterPro" id="IPR038765">
    <property type="entry name" value="Papain-like_cys_pep_sf"/>
</dbReference>
<protein>
    <recommendedName>
        <fullName evidence="7">Ubiquitin-like protease family profile domain-containing protein</fullName>
    </recommendedName>
</protein>
<gene>
    <name evidence="8" type="ORF">GSTUAT00005317001</name>
</gene>
<feature type="domain" description="Ubiquitin-like protease family profile" evidence="7">
    <location>
        <begin position="528"/>
        <end position="838"/>
    </location>
</feature>
<keyword evidence="3" id="KW-0645">Protease</keyword>
<dbReference type="GO" id="GO:0005634">
    <property type="term" value="C:nucleus"/>
    <property type="evidence" value="ECO:0007669"/>
    <property type="project" value="TreeGrafter"/>
</dbReference>
<feature type="region of interest" description="Disordered" evidence="6">
    <location>
        <begin position="1"/>
        <end position="217"/>
    </location>
</feature>
<dbReference type="InterPro" id="IPR051947">
    <property type="entry name" value="Sentrin-specific_protease"/>
</dbReference>
<dbReference type="Gene3D" id="1.10.418.20">
    <property type="match status" value="2"/>
</dbReference>
<dbReference type="AlphaFoldDB" id="A0A292PVQ8"/>
<organism evidence="8 9">
    <name type="scientific">Tuber aestivum</name>
    <name type="common">summer truffle</name>
    <dbReference type="NCBI Taxonomy" id="59557"/>
    <lineage>
        <taxon>Eukaryota</taxon>
        <taxon>Fungi</taxon>
        <taxon>Dikarya</taxon>
        <taxon>Ascomycota</taxon>
        <taxon>Pezizomycotina</taxon>
        <taxon>Pezizomycetes</taxon>
        <taxon>Pezizales</taxon>
        <taxon>Tuberaceae</taxon>
        <taxon>Tuber</taxon>
    </lineage>
</organism>
<evidence type="ECO:0000256" key="6">
    <source>
        <dbReference type="SAM" id="MobiDB-lite"/>
    </source>
</evidence>
<evidence type="ECO:0000259" key="7">
    <source>
        <dbReference type="PROSITE" id="PS50600"/>
    </source>
</evidence>
<dbReference type="GO" id="GO:0070139">
    <property type="term" value="F:SUMO-specific endopeptidase activity"/>
    <property type="evidence" value="ECO:0007669"/>
    <property type="project" value="TreeGrafter"/>
</dbReference>
<comment type="similarity">
    <text evidence="1">Belongs to the peptidase C48 family.</text>
</comment>
<reference evidence="8" key="1">
    <citation type="submission" date="2015-10" db="EMBL/GenBank/DDBJ databases">
        <authorList>
            <person name="Regsiter A."/>
            <person name="william w."/>
        </authorList>
    </citation>
    <scope>NUCLEOTIDE SEQUENCE</scope>
    <source>
        <strain evidence="8">Montdore</strain>
    </source>
</reference>
<evidence type="ECO:0000256" key="3">
    <source>
        <dbReference type="ARBA" id="ARBA00022670"/>
    </source>
</evidence>
<feature type="compositionally biased region" description="Basic and acidic residues" evidence="6">
    <location>
        <begin position="141"/>
        <end position="153"/>
    </location>
</feature>
<name>A0A292PVQ8_9PEZI</name>
<dbReference type="GO" id="GO:0006508">
    <property type="term" value="P:proteolysis"/>
    <property type="evidence" value="ECO:0007669"/>
    <property type="project" value="UniProtKB-KW"/>
</dbReference>
<feature type="region of interest" description="Disordered" evidence="6">
    <location>
        <begin position="742"/>
        <end position="761"/>
    </location>
</feature>
<feature type="compositionally biased region" description="Polar residues" evidence="6">
    <location>
        <begin position="107"/>
        <end position="120"/>
    </location>
</feature>
<keyword evidence="5" id="KW-0378">Hydrolase</keyword>
<evidence type="ECO:0000256" key="5">
    <source>
        <dbReference type="ARBA" id="ARBA00022801"/>
    </source>
</evidence>
<dbReference type="SUPFAM" id="SSF54001">
    <property type="entry name" value="Cysteine proteinases"/>
    <property type="match status" value="1"/>
</dbReference>
<feature type="compositionally biased region" description="Acidic residues" evidence="6">
    <location>
        <begin position="18"/>
        <end position="28"/>
    </location>
</feature>
<sequence length="1001" mass="111629">MPPPLRASSSRGSHSDGEDSIEDDDEEVQLVAGRTPKPPPSLPRPDLLVHKKEELQHLPNDRLSKKCVSSTAVPIPVPGSARGGRPGGPPLAQRLILAQGGAYGPVNTLNKPQNSRSPVQNKRKLTQSEALADGPFRPKRQREEDSIVLRDLSKAAGSSSFTINGTCRPPPRGIGFNKPSDSDAKKSKYFSQTARDATSEVIRSSSRAASEETSDTADSFSALVKSIPVMPVHKGSRMRDVSWVSESSDPQHTRWKATPKRTQARSKRTVFSLTRFQRGSTVAANECSHSNCRGLVIEKSDAKGSKEYKVMHGFGEIKSLTFRVDKIRKIYLGSSKKCAIDLRRELSSESQSRIMFTFRNESDSEAFVQDAGLEDLEAKFRIEQWWEVRVKSHELWVRKEKERLTQELVIEPVVERSPPARFQTRKQSTERGVTSDPFEVVIPADPKKPLQQTKRLTRRNAISSNIEVSEKIGEFQEIGKSEKVKRRRGSLTDEVARESRSPKVRRLELPKPKWRSSLVYPFEGPKRQVVEYEDLARLGAEEFLNDNLINFYLRYIEVELQKRDPDLAKETYFLNTFFYEILARKGGKGKKNFDSVLKWTAKVDLFNMNYIVIPINEASHWYLAIVCNLQNLERRLRNGASMSPASAGAIDLESSSATLADDRDDKEGDHDKLVHLSDSEETVAQKQASAEATVIGDDSRDIGTVEGSLEQMSLDEDEWPKEDLDEPLDPHQAVMMGGPAAELATPKAAKGKAKIERPNRRSVPADTPAIIILDSMGYGSSSRPATIRNLRDYLAAEALSKRSLEITRGDIDATYAKAPNQNNYYDCGPYLLHYVERFFEQPREFVAAFLAREDVKLDKELWRKDEIKGMRSKIFDVIVGLREQFEIFELAKATGEVKGNGLKKSDSEGEAVVTGKCMEAEVSVREGEDAAVEIRDGDCVMEERGAILDAPSKASSLSSPKSVVNVSRSLASRPQRRRDEDSSRAGEVLGIRSKPGIGGVA</sequence>
<feature type="region of interest" description="Disordered" evidence="6">
    <location>
        <begin position="653"/>
        <end position="701"/>
    </location>
</feature>
<dbReference type="Proteomes" id="UP001412239">
    <property type="component" value="Unassembled WGS sequence"/>
</dbReference>
<feature type="compositionally biased region" description="Low complexity" evidence="6">
    <location>
        <begin position="951"/>
        <end position="967"/>
    </location>
</feature>
<accession>A0A292PVQ8</accession>
<dbReference type="InterPro" id="IPR003653">
    <property type="entry name" value="Peptidase_C48_C"/>
</dbReference>